<protein>
    <recommendedName>
        <fullName evidence="15">Riboflavin biosynthesis protein</fullName>
    </recommendedName>
    <domain>
        <recommendedName>
            <fullName evidence="15">Riboflavin kinase</fullName>
            <ecNumber evidence="15">2.7.1.26</ecNumber>
        </recommendedName>
        <alternativeName>
            <fullName evidence="15">Flavokinase</fullName>
        </alternativeName>
    </domain>
    <domain>
        <recommendedName>
            <fullName evidence="15">FMN adenylyltransferase</fullName>
            <ecNumber evidence="15">2.7.7.2</ecNumber>
        </recommendedName>
        <alternativeName>
            <fullName evidence="15">FAD pyrophosphorylase</fullName>
        </alternativeName>
        <alternativeName>
            <fullName evidence="15">FAD synthase</fullName>
        </alternativeName>
    </domain>
</protein>
<keyword evidence="6 15" id="KW-0808">Transferase</keyword>
<proteinExistence type="inferred from homology"/>
<comment type="pathway">
    <text evidence="2 15">Cofactor biosynthesis; FAD biosynthesis; FAD from FMN: step 1/1.</text>
</comment>
<evidence type="ECO:0000259" key="16">
    <source>
        <dbReference type="SMART" id="SM00904"/>
    </source>
</evidence>
<reference evidence="17 18" key="1">
    <citation type="submission" date="2020-08" db="EMBL/GenBank/DDBJ databases">
        <title>Genomic Encyclopedia of Type Strains, Phase IV (KMG-IV): sequencing the most valuable type-strain genomes for metagenomic binning, comparative biology and taxonomic classification.</title>
        <authorList>
            <person name="Goeker M."/>
        </authorList>
    </citation>
    <scope>NUCLEOTIDE SEQUENCE [LARGE SCALE GENOMIC DNA]</scope>
    <source>
        <strain evidence="17 18">YIM 65646</strain>
    </source>
</reference>
<dbReference type="SMART" id="SM00904">
    <property type="entry name" value="Flavokinase"/>
    <property type="match status" value="1"/>
</dbReference>
<evidence type="ECO:0000256" key="13">
    <source>
        <dbReference type="ARBA" id="ARBA00047880"/>
    </source>
</evidence>
<evidence type="ECO:0000256" key="10">
    <source>
        <dbReference type="ARBA" id="ARBA00022827"/>
    </source>
</evidence>
<comment type="pathway">
    <text evidence="3 15">Cofactor biosynthesis; FMN biosynthesis; FMN from riboflavin (ATP route): step 1/1.</text>
</comment>
<comment type="catalytic activity">
    <reaction evidence="13 15">
        <text>riboflavin + ATP = FMN + ADP + H(+)</text>
        <dbReference type="Rhea" id="RHEA:14357"/>
        <dbReference type="ChEBI" id="CHEBI:15378"/>
        <dbReference type="ChEBI" id="CHEBI:30616"/>
        <dbReference type="ChEBI" id="CHEBI:57986"/>
        <dbReference type="ChEBI" id="CHEBI:58210"/>
        <dbReference type="ChEBI" id="CHEBI:456216"/>
        <dbReference type="EC" id="2.7.1.26"/>
    </reaction>
</comment>
<keyword evidence="8 15" id="KW-0547">Nucleotide-binding</keyword>
<dbReference type="InterPro" id="IPR015864">
    <property type="entry name" value="FAD_synthase"/>
</dbReference>
<dbReference type="SUPFAM" id="SSF82114">
    <property type="entry name" value="Riboflavin kinase-like"/>
    <property type="match status" value="1"/>
</dbReference>
<feature type="domain" description="Riboflavin kinase" evidence="16">
    <location>
        <begin position="186"/>
        <end position="313"/>
    </location>
</feature>
<evidence type="ECO:0000313" key="18">
    <source>
        <dbReference type="Proteomes" id="UP000548476"/>
    </source>
</evidence>
<evidence type="ECO:0000256" key="15">
    <source>
        <dbReference type="PIRNR" id="PIRNR004491"/>
    </source>
</evidence>
<keyword evidence="9 15" id="KW-0418">Kinase</keyword>
<comment type="similarity">
    <text evidence="15">Belongs to the ribF family.</text>
</comment>
<evidence type="ECO:0000256" key="9">
    <source>
        <dbReference type="ARBA" id="ARBA00022777"/>
    </source>
</evidence>
<gene>
    <name evidence="17" type="ORF">HNR73_000393</name>
</gene>
<evidence type="ECO:0000256" key="5">
    <source>
        <dbReference type="ARBA" id="ARBA00022643"/>
    </source>
</evidence>
<keyword evidence="11 15" id="KW-0067">ATP-binding</keyword>
<dbReference type="Pfam" id="PF06574">
    <property type="entry name" value="FAD_syn"/>
    <property type="match status" value="1"/>
</dbReference>
<dbReference type="GO" id="GO:0009398">
    <property type="term" value="P:FMN biosynthetic process"/>
    <property type="evidence" value="ECO:0007669"/>
    <property type="project" value="UniProtKB-UniRule"/>
</dbReference>
<evidence type="ECO:0000256" key="14">
    <source>
        <dbReference type="ARBA" id="ARBA00049494"/>
    </source>
</evidence>
<dbReference type="FunFam" id="3.40.50.620:FF:000021">
    <property type="entry name" value="Riboflavin biosynthesis protein"/>
    <property type="match status" value="1"/>
</dbReference>
<dbReference type="UniPathway" id="UPA00277">
    <property type="reaction ID" value="UER00407"/>
</dbReference>
<comment type="catalytic activity">
    <reaction evidence="14 15">
        <text>FMN + ATP + H(+) = FAD + diphosphate</text>
        <dbReference type="Rhea" id="RHEA:17237"/>
        <dbReference type="ChEBI" id="CHEBI:15378"/>
        <dbReference type="ChEBI" id="CHEBI:30616"/>
        <dbReference type="ChEBI" id="CHEBI:33019"/>
        <dbReference type="ChEBI" id="CHEBI:57692"/>
        <dbReference type="ChEBI" id="CHEBI:58210"/>
        <dbReference type="EC" id="2.7.7.2"/>
    </reaction>
</comment>
<evidence type="ECO:0000256" key="8">
    <source>
        <dbReference type="ARBA" id="ARBA00022741"/>
    </source>
</evidence>
<dbReference type="PANTHER" id="PTHR22749">
    <property type="entry name" value="RIBOFLAVIN KINASE/FMN ADENYLYLTRANSFERASE"/>
    <property type="match status" value="1"/>
</dbReference>
<dbReference type="GO" id="GO:0009231">
    <property type="term" value="P:riboflavin biosynthetic process"/>
    <property type="evidence" value="ECO:0007669"/>
    <property type="project" value="InterPro"/>
</dbReference>
<evidence type="ECO:0000256" key="12">
    <source>
        <dbReference type="ARBA" id="ARBA00023268"/>
    </source>
</evidence>
<dbReference type="PANTHER" id="PTHR22749:SF6">
    <property type="entry name" value="RIBOFLAVIN KINASE"/>
    <property type="match status" value="1"/>
</dbReference>
<dbReference type="EMBL" id="JACHGT010000001">
    <property type="protein sequence ID" value="MBB6032551.1"/>
    <property type="molecule type" value="Genomic_DNA"/>
</dbReference>
<dbReference type="CDD" id="cd02064">
    <property type="entry name" value="FAD_synthetase_N"/>
    <property type="match status" value="1"/>
</dbReference>
<comment type="function">
    <text evidence="1">Catalyzes the phosphorylation of riboflavin to FMN followed by the adenylation of FMN to FAD.</text>
</comment>
<name>A0A841F6I8_9ACTN</name>
<evidence type="ECO:0000313" key="17">
    <source>
        <dbReference type="EMBL" id="MBB6032551.1"/>
    </source>
</evidence>
<accession>A0A841F6I8</accession>
<dbReference type="UniPathway" id="UPA00276">
    <property type="reaction ID" value="UER00406"/>
</dbReference>
<dbReference type="GO" id="GO:0005524">
    <property type="term" value="F:ATP binding"/>
    <property type="evidence" value="ECO:0007669"/>
    <property type="project" value="UniProtKB-UniRule"/>
</dbReference>
<evidence type="ECO:0000256" key="3">
    <source>
        <dbReference type="ARBA" id="ARBA00005201"/>
    </source>
</evidence>
<keyword evidence="5 15" id="KW-0288">FMN</keyword>
<dbReference type="EC" id="2.7.1.26" evidence="15"/>
<evidence type="ECO:0000256" key="4">
    <source>
        <dbReference type="ARBA" id="ARBA00022630"/>
    </source>
</evidence>
<dbReference type="InterPro" id="IPR002606">
    <property type="entry name" value="Riboflavin_kinase_bac"/>
</dbReference>
<evidence type="ECO:0000256" key="6">
    <source>
        <dbReference type="ARBA" id="ARBA00022679"/>
    </source>
</evidence>
<evidence type="ECO:0000256" key="11">
    <source>
        <dbReference type="ARBA" id="ARBA00022840"/>
    </source>
</evidence>
<dbReference type="InterPro" id="IPR023465">
    <property type="entry name" value="Riboflavin_kinase_dom_sf"/>
</dbReference>
<dbReference type="InterPro" id="IPR014729">
    <property type="entry name" value="Rossmann-like_a/b/a_fold"/>
</dbReference>
<keyword evidence="4 15" id="KW-0285">Flavoprotein</keyword>
<dbReference type="NCBIfam" id="NF004160">
    <property type="entry name" value="PRK05627.1-3"/>
    <property type="match status" value="1"/>
</dbReference>
<dbReference type="NCBIfam" id="TIGR00083">
    <property type="entry name" value="ribF"/>
    <property type="match status" value="1"/>
</dbReference>
<dbReference type="PIRSF" id="PIRSF004491">
    <property type="entry name" value="FAD_Synth"/>
    <property type="match status" value="1"/>
</dbReference>
<evidence type="ECO:0000256" key="2">
    <source>
        <dbReference type="ARBA" id="ARBA00004726"/>
    </source>
</evidence>
<sequence length="321" mass="34060">MQRWRGVDETPADWGRSVVTIGVFDGVHLGHQQIIRRAVADARERGLRSVVLTFDPHPSAVVRPGAHPAILTELEYKGDLLAELGVDGMCVVPFTHEFSQLAPDSFVHDVLVEHLHAATVVVGENFRFGHKAAGDVTMLTELGKTFGFSVDAVPLAAQAEGGETVYSSTYVRSCVAAGDVTAAAAALGRPHRVGGLVVRGANRGGSQLGFPTANLHHTPDVAVPADAIYAGWLTRAIDGKPLPAAISVGTNPTFAGRERTVEAHIIDFSGDLYGEQVALDFVERLREQRAYDALEPLIAQITADVAESGKILGLLGLDGPL</sequence>
<dbReference type="EC" id="2.7.7.2" evidence="15"/>
<comment type="caution">
    <text evidence="17">The sequence shown here is derived from an EMBL/GenBank/DDBJ whole genome shotgun (WGS) entry which is preliminary data.</text>
</comment>
<dbReference type="Gene3D" id="3.40.50.620">
    <property type="entry name" value="HUPs"/>
    <property type="match status" value="1"/>
</dbReference>
<dbReference type="InterPro" id="IPR023468">
    <property type="entry name" value="Riboflavin_kinase"/>
</dbReference>
<dbReference type="GO" id="GO:0003919">
    <property type="term" value="F:FMN adenylyltransferase activity"/>
    <property type="evidence" value="ECO:0007669"/>
    <property type="project" value="UniProtKB-UniRule"/>
</dbReference>
<dbReference type="RefSeq" id="WP_184785435.1">
    <property type="nucleotide sequence ID" value="NZ_BONT01000039.1"/>
</dbReference>
<keyword evidence="12" id="KW-0511">Multifunctional enzyme</keyword>
<keyword evidence="18" id="KW-1185">Reference proteome</keyword>
<dbReference type="Gene3D" id="2.40.30.30">
    <property type="entry name" value="Riboflavin kinase-like"/>
    <property type="match status" value="1"/>
</dbReference>
<keyword evidence="10 15" id="KW-0274">FAD</keyword>
<organism evidence="17 18">
    <name type="scientific">Phytomonospora endophytica</name>
    <dbReference type="NCBI Taxonomy" id="714109"/>
    <lineage>
        <taxon>Bacteria</taxon>
        <taxon>Bacillati</taxon>
        <taxon>Actinomycetota</taxon>
        <taxon>Actinomycetes</taxon>
        <taxon>Micromonosporales</taxon>
        <taxon>Micromonosporaceae</taxon>
        <taxon>Phytomonospora</taxon>
    </lineage>
</organism>
<dbReference type="Pfam" id="PF01687">
    <property type="entry name" value="Flavokinase"/>
    <property type="match status" value="1"/>
</dbReference>
<keyword evidence="7 15" id="KW-0548">Nucleotidyltransferase</keyword>
<evidence type="ECO:0000256" key="7">
    <source>
        <dbReference type="ARBA" id="ARBA00022695"/>
    </source>
</evidence>
<evidence type="ECO:0000256" key="1">
    <source>
        <dbReference type="ARBA" id="ARBA00002121"/>
    </source>
</evidence>
<dbReference type="FunFam" id="2.40.30.30:FF:000003">
    <property type="entry name" value="Riboflavin biosynthesis protein"/>
    <property type="match status" value="1"/>
</dbReference>
<dbReference type="GO" id="GO:0008531">
    <property type="term" value="F:riboflavin kinase activity"/>
    <property type="evidence" value="ECO:0007669"/>
    <property type="project" value="UniProtKB-UniRule"/>
</dbReference>
<dbReference type="Proteomes" id="UP000548476">
    <property type="component" value="Unassembled WGS sequence"/>
</dbReference>
<dbReference type="InterPro" id="IPR015865">
    <property type="entry name" value="Riboflavin_kinase_bac/euk"/>
</dbReference>
<dbReference type="SUPFAM" id="SSF52374">
    <property type="entry name" value="Nucleotidylyl transferase"/>
    <property type="match status" value="1"/>
</dbReference>
<dbReference type="AlphaFoldDB" id="A0A841F6I8"/>
<dbReference type="GO" id="GO:0006747">
    <property type="term" value="P:FAD biosynthetic process"/>
    <property type="evidence" value="ECO:0007669"/>
    <property type="project" value="UniProtKB-UniRule"/>
</dbReference>